<protein>
    <recommendedName>
        <fullName evidence="3">PPM-type phosphatase domain-containing protein</fullName>
    </recommendedName>
</protein>
<dbReference type="InterPro" id="IPR036457">
    <property type="entry name" value="PPM-type-like_dom_sf"/>
</dbReference>
<comment type="caution">
    <text evidence="4">The sequence shown here is derived from an EMBL/GenBank/DDBJ whole genome shotgun (WGS) entry which is preliminary data.</text>
</comment>
<dbReference type="Pfam" id="PF07228">
    <property type="entry name" value="SpoIIE"/>
    <property type="match status" value="1"/>
</dbReference>
<proteinExistence type="predicted"/>
<gene>
    <name evidence="4" type="ORF">BBK14_27705</name>
</gene>
<reference evidence="5" key="1">
    <citation type="submission" date="2016-07" db="EMBL/GenBank/DDBJ databases">
        <title>Frankia sp. NRRL B-16219 Genome sequencing.</title>
        <authorList>
            <person name="Ghodhbane-Gtari F."/>
            <person name="Swanson E."/>
            <person name="Gueddou A."/>
            <person name="Louati M."/>
            <person name="Nouioui I."/>
            <person name="Hezbri K."/>
            <person name="Abebe-Akele F."/>
            <person name="Simpson S."/>
            <person name="Morris K."/>
            <person name="Thomas K."/>
            <person name="Gtari M."/>
            <person name="Tisa L.S."/>
        </authorList>
    </citation>
    <scope>NUCLEOTIDE SEQUENCE [LARGE SCALE GENOMIC DNA]</scope>
    <source>
        <strain evidence="5">NRRL B-16219</strain>
    </source>
</reference>
<keyword evidence="5" id="KW-1185">Reference proteome</keyword>
<feature type="region of interest" description="Disordered" evidence="2">
    <location>
        <begin position="208"/>
        <end position="231"/>
    </location>
</feature>
<sequence>MGRWHDHAWRASDNALVKIVERDAGGALLLVGELHCAGMAPRPDRAAALLAGLRMFGDRPVAEVADSVCCHAAAWPTPVSWLAFAMIGVLPDGRIEVVTAGGPEPLRLCGRQDLDVLEPTDITAPVLPWEPETVPRRSVLAPAERLLLCTDGVLAARDRLGTVFRLADHLDVLAHPDLQEAVDGLWNRLRRHIGGPPPGDAAVFLAQRRSSASPPAKTSSTEHDLSRFPVS</sequence>
<dbReference type="Gene3D" id="3.60.40.10">
    <property type="entry name" value="PPM-type phosphatase domain"/>
    <property type="match status" value="1"/>
</dbReference>
<dbReference type="PANTHER" id="PTHR43156">
    <property type="entry name" value="STAGE II SPORULATION PROTEIN E-RELATED"/>
    <property type="match status" value="1"/>
</dbReference>
<dbReference type="PANTHER" id="PTHR43156:SF2">
    <property type="entry name" value="STAGE II SPORULATION PROTEIN E"/>
    <property type="match status" value="1"/>
</dbReference>
<evidence type="ECO:0000313" key="5">
    <source>
        <dbReference type="Proteomes" id="UP000179769"/>
    </source>
</evidence>
<feature type="domain" description="PPM-type phosphatase" evidence="3">
    <location>
        <begin position="92"/>
        <end position="208"/>
    </location>
</feature>
<dbReference type="InterPro" id="IPR001932">
    <property type="entry name" value="PPM-type_phosphatase-like_dom"/>
</dbReference>
<dbReference type="AlphaFoldDB" id="A0A1S1PGY8"/>
<dbReference type="InterPro" id="IPR052016">
    <property type="entry name" value="Bact_Sigma-Reg"/>
</dbReference>
<organism evidence="4 5">
    <name type="scientific">Parafrankia soli</name>
    <dbReference type="NCBI Taxonomy" id="2599596"/>
    <lineage>
        <taxon>Bacteria</taxon>
        <taxon>Bacillati</taxon>
        <taxon>Actinomycetota</taxon>
        <taxon>Actinomycetes</taxon>
        <taxon>Frankiales</taxon>
        <taxon>Frankiaceae</taxon>
        <taxon>Parafrankia</taxon>
    </lineage>
</organism>
<name>A0A1S1PGY8_9ACTN</name>
<evidence type="ECO:0000256" key="1">
    <source>
        <dbReference type="ARBA" id="ARBA00022801"/>
    </source>
</evidence>
<accession>A0A1S1PGY8</accession>
<evidence type="ECO:0000259" key="3">
    <source>
        <dbReference type="Pfam" id="PF07228"/>
    </source>
</evidence>
<dbReference type="Proteomes" id="UP000179769">
    <property type="component" value="Unassembled WGS sequence"/>
</dbReference>
<feature type="compositionally biased region" description="Low complexity" evidence="2">
    <location>
        <begin position="208"/>
        <end position="219"/>
    </location>
</feature>
<evidence type="ECO:0000313" key="4">
    <source>
        <dbReference type="EMBL" id="OHV20501.1"/>
    </source>
</evidence>
<evidence type="ECO:0000256" key="2">
    <source>
        <dbReference type="SAM" id="MobiDB-lite"/>
    </source>
</evidence>
<feature type="compositionally biased region" description="Basic and acidic residues" evidence="2">
    <location>
        <begin position="220"/>
        <end position="231"/>
    </location>
</feature>
<keyword evidence="1" id="KW-0378">Hydrolase</keyword>
<dbReference type="GO" id="GO:0016791">
    <property type="term" value="F:phosphatase activity"/>
    <property type="evidence" value="ECO:0007669"/>
    <property type="project" value="TreeGrafter"/>
</dbReference>
<dbReference type="EMBL" id="MAXA01000262">
    <property type="protein sequence ID" value="OHV20501.1"/>
    <property type="molecule type" value="Genomic_DNA"/>
</dbReference>